<dbReference type="InterPro" id="IPR041657">
    <property type="entry name" value="HTH_17"/>
</dbReference>
<accession>A0ABP5JIC9</accession>
<evidence type="ECO:0000259" key="1">
    <source>
        <dbReference type="Pfam" id="PF12728"/>
    </source>
</evidence>
<sequence>MAQAVLEEHEVAERLKVSPRTLQNWRWLGTGPPYFKLSPGRGGRVRYRLADVEAWERARTAEQAGGAAA</sequence>
<feature type="domain" description="Helix-turn-helix" evidence="1">
    <location>
        <begin position="10"/>
        <end position="59"/>
    </location>
</feature>
<dbReference type="Pfam" id="PF12728">
    <property type="entry name" value="HTH_17"/>
    <property type="match status" value="1"/>
</dbReference>
<reference evidence="3" key="1">
    <citation type="journal article" date="2019" name="Int. J. Syst. Evol. Microbiol.">
        <title>The Global Catalogue of Microorganisms (GCM) 10K type strain sequencing project: providing services to taxonomists for standard genome sequencing and annotation.</title>
        <authorList>
            <consortium name="The Broad Institute Genomics Platform"/>
            <consortium name="The Broad Institute Genome Sequencing Center for Infectious Disease"/>
            <person name="Wu L."/>
            <person name="Ma J."/>
        </authorList>
    </citation>
    <scope>NUCLEOTIDE SEQUENCE [LARGE SCALE GENOMIC DNA]</scope>
    <source>
        <strain evidence="3">JCM 15481</strain>
    </source>
</reference>
<proteinExistence type="predicted"/>
<evidence type="ECO:0000313" key="3">
    <source>
        <dbReference type="Proteomes" id="UP001500443"/>
    </source>
</evidence>
<dbReference type="EMBL" id="BAAAPF010000041">
    <property type="protein sequence ID" value="GAA2118450.1"/>
    <property type="molecule type" value="Genomic_DNA"/>
</dbReference>
<organism evidence="2 3">
    <name type="scientific">Streptomyces synnematoformans</name>
    <dbReference type="NCBI Taxonomy" id="415721"/>
    <lineage>
        <taxon>Bacteria</taxon>
        <taxon>Bacillati</taxon>
        <taxon>Actinomycetota</taxon>
        <taxon>Actinomycetes</taxon>
        <taxon>Kitasatosporales</taxon>
        <taxon>Streptomycetaceae</taxon>
        <taxon>Streptomyces</taxon>
    </lineage>
</organism>
<dbReference type="Gene3D" id="1.10.10.10">
    <property type="entry name" value="Winged helix-like DNA-binding domain superfamily/Winged helix DNA-binding domain"/>
    <property type="match status" value="1"/>
</dbReference>
<dbReference type="SUPFAM" id="SSF46955">
    <property type="entry name" value="Putative DNA-binding domain"/>
    <property type="match status" value="1"/>
</dbReference>
<dbReference type="Proteomes" id="UP001500443">
    <property type="component" value="Unassembled WGS sequence"/>
</dbReference>
<name>A0ABP5JIC9_9ACTN</name>
<comment type="caution">
    <text evidence="2">The sequence shown here is derived from an EMBL/GenBank/DDBJ whole genome shotgun (WGS) entry which is preliminary data.</text>
</comment>
<keyword evidence="3" id="KW-1185">Reference proteome</keyword>
<gene>
    <name evidence="2" type="ORF">GCM10009802_20100</name>
</gene>
<dbReference type="RefSeq" id="WP_344289460.1">
    <property type="nucleotide sequence ID" value="NZ_BAAAPF010000041.1"/>
</dbReference>
<protein>
    <recommendedName>
        <fullName evidence="1">Helix-turn-helix domain-containing protein</fullName>
    </recommendedName>
</protein>
<dbReference type="InterPro" id="IPR009061">
    <property type="entry name" value="DNA-bd_dom_put_sf"/>
</dbReference>
<evidence type="ECO:0000313" key="2">
    <source>
        <dbReference type="EMBL" id="GAA2118450.1"/>
    </source>
</evidence>
<dbReference type="InterPro" id="IPR036388">
    <property type="entry name" value="WH-like_DNA-bd_sf"/>
</dbReference>